<proteinExistence type="predicted"/>
<feature type="compositionally biased region" description="Basic residues" evidence="1">
    <location>
        <begin position="149"/>
        <end position="159"/>
    </location>
</feature>
<comment type="caution">
    <text evidence="2">The sequence shown here is derived from an EMBL/GenBank/DDBJ whole genome shotgun (WGS) entry which is preliminary data.</text>
</comment>
<feature type="compositionally biased region" description="Polar residues" evidence="1">
    <location>
        <begin position="193"/>
        <end position="203"/>
    </location>
</feature>
<reference evidence="2" key="1">
    <citation type="journal article" date="2020" name="Fungal Divers.">
        <title>Resolving the Mortierellaceae phylogeny through synthesis of multi-gene phylogenetics and phylogenomics.</title>
        <authorList>
            <person name="Vandepol N."/>
            <person name="Liber J."/>
            <person name="Desiro A."/>
            <person name="Na H."/>
            <person name="Kennedy M."/>
            <person name="Barry K."/>
            <person name="Grigoriev I.V."/>
            <person name="Miller A.N."/>
            <person name="O'Donnell K."/>
            <person name="Stajich J.E."/>
            <person name="Bonito G."/>
        </authorList>
    </citation>
    <scope>NUCLEOTIDE SEQUENCE</scope>
    <source>
        <strain evidence="2">NVP1</strain>
    </source>
</reference>
<accession>A0A9P5SE53</accession>
<feature type="region of interest" description="Disordered" evidence="1">
    <location>
        <begin position="140"/>
        <end position="228"/>
    </location>
</feature>
<feature type="compositionally biased region" description="Polar residues" evidence="1">
    <location>
        <begin position="162"/>
        <end position="185"/>
    </location>
</feature>
<protein>
    <submittedName>
        <fullName evidence="2">Uncharacterized protein</fullName>
    </submittedName>
</protein>
<feature type="region of interest" description="Disordered" evidence="1">
    <location>
        <begin position="244"/>
        <end position="271"/>
    </location>
</feature>
<gene>
    <name evidence="2" type="ORF">BG006_009691</name>
</gene>
<keyword evidence="3" id="KW-1185">Reference proteome</keyword>
<feature type="region of interest" description="Disordered" evidence="1">
    <location>
        <begin position="585"/>
        <end position="608"/>
    </location>
</feature>
<evidence type="ECO:0000256" key="1">
    <source>
        <dbReference type="SAM" id="MobiDB-lite"/>
    </source>
</evidence>
<sequence>MAPKSKRKSTPRSKRGKGAKPAHPFSTATVENSFYFVRTAPRFYSAIDYFKTFNPKASDKQRLHSYWSNALKILLDSPQQQYVDQGKRLRLSWKSPGNGVTTFWQEREDAETASDIEDTVRDNIRKHSLRSAERNVLVAIHNLNDQSRSKRARREKKKTLGKENTNPEQLTMEDSQGSHANSPYAESQDKNNNDTQDANSPYAESQDENNNDTQDARAHQSSGSPEAFDADQVLDGHERLALESNTSCAPMDGAWEVSEGNNAGPHAGDDDLLSQKLTASEYERSCSLSRGIYYLTGDGSTDCSQALWTPWLVNGQDLAPTLWKYREAVIDAAQRVAPLTSSVERLAVNHIYLFERNDTDSTLFDAVGLEDWQAITSVEIEKGVEDTVMLELQKLALELSNLSHQESEELILSWNGDTSMKKVLAGLVEDDFLWDQAFPPSQKRKKGLDENSLGRRPDFMLRTTLRGIVCYLFFMEAKKVRQGAAVVQDDLEKMASMMKDSIDDLSKQGIDISKVKVICLQIVGTEGHVYAMKLEARGIYVLRSIAVVYTPRSHFDFGVLATTINVLMHVQKRLEKTISDISMSHATGDQGQDLTRPGFHTPTRVFKA</sequence>
<organism evidence="2 3">
    <name type="scientific">Podila minutissima</name>
    <dbReference type="NCBI Taxonomy" id="64525"/>
    <lineage>
        <taxon>Eukaryota</taxon>
        <taxon>Fungi</taxon>
        <taxon>Fungi incertae sedis</taxon>
        <taxon>Mucoromycota</taxon>
        <taxon>Mortierellomycotina</taxon>
        <taxon>Mortierellomycetes</taxon>
        <taxon>Mortierellales</taxon>
        <taxon>Mortierellaceae</taxon>
        <taxon>Podila</taxon>
    </lineage>
</organism>
<feature type="compositionally biased region" description="Basic residues" evidence="1">
    <location>
        <begin position="1"/>
        <end position="20"/>
    </location>
</feature>
<dbReference type="Proteomes" id="UP000696485">
    <property type="component" value="Unassembled WGS sequence"/>
</dbReference>
<name>A0A9P5SE53_9FUNG</name>
<evidence type="ECO:0000313" key="3">
    <source>
        <dbReference type="Proteomes" id="UP000696485"/>
    </source>
</evidence>
<dbReference type="EMBL" id="JAAAUY010000719">
    <property type="protein sequence ID" value="KAF9326934.1"/>
    <property type="molecule type" value="Genomic_DNA"/>
</dbReference>
<dbReference type="AlphaFoldDB" id="A0A9P5SE53"/>
<feature type="region of interest" description="Disordered" evidence="1">
    <location>
        <begin position="1"/>
        <end position="24"/>
    </location>
</feature>
<evidence type="ECO:0000313" key="2">
    <source>
        <dbReference type="EMBL" id="KAF9326934.1"/>
    </source>
</evidence>